<accession>A0ABP9RY72</accession>
<feature type="domain" description="XdhC Rossmann" evidence="3">
    <location>
        <begin position="124"/>
        <end position="237"/>
    </location>
</feature>
<keyword evidence="5" id="KW-1185">Reference proteome</keyword>
<evidence type="ECO:0000259" key="3">
    <source>
        <dbReference type="Pfam" id="PF13478"/>
    </source>
</evidence>
<gene>
    <name evidence="4" type="ORF">GCM10023322_38590</name>
</gene>
<dbReference type="SUPFAM" id="SSF47240">
    <property type="entry name" value="Ferritin-like"/>
    <property type="match status" value="1"/>
</dbReference>
<dbReference type="EMBL" id="BAABJQ010000010">
    <property type="protein sequence ID" value="GAA5188269.1"/>
    <property type="molecule type" value="Genomic_DNA"/>
</dbReference>
<proteinExistence type="predicted"/>
<evidence type="ECO:0008006" key="6">
    <source>
        <dbReference type="Google" id="ProtNLM"/>
    </source>
</evidence>
<sequence length="320" mass="32877">MSRTELLARVEHLRAQRTPFVLATVVRAQRPTSAKAGDSALVLADGTLDGFVGGTCAEATVRLEGLRLLETGRSTLLRITPSPAEDDRGGDEDSDGLVTVANPCLSGGSLEIFLEAMLPPPLVHVFGAAPVARAMADVGAALGYDLVAATDPDAPVPPDADAVVVASHGRDEERMLKAAVRAGVPYVALVASRRRGAAVLAGLDLAPADRERIHTPAGLDIGARTPPEVALSIFAELIAARPHNAGPAGAPADEAGSVRPSVVAGRPSAVTEAVDPVCGMRVAVTPDALSVEHGGHTWYFCGSGCRGAFADSPERYAEPA</sequence>
<dbReference type="InterPro" id="IPR003777">
    <property type="entry name" value="XdhC_CoxI"/>
</dbReference>
<dbReference type="Gene3D" id="3.40.50.720">
    <property type="entry name" value="NAD(P)-binding Rossmann-like Domain"/>
    <property type="match status" value="1"/>
</dbReference>
<evidence type="ECO:0000313" key="4">
    <source>
        <dbReference type="EMBL" id="GAA5188269.1"/>
    </source>
</evidence>
<dbReference type="Proteomes" id="UP001501570">
    <property type="component" value="Unassembled WGS sequence"/>
</dbReference>
<dbReference type="RefSeq" id="WP_345631376.1">
    <property type="nucleotide sequence ID" value="NZ_BAABJQ010000010.1"/>
</dbReference>
<name>A0ABP9RY72_9ACTN</name>
<dbReference type="PANTHER" id="PTHR30388">
    <property type="entry name" value="ALDEHYDE OXIDOREDUCTASE MOLYBDENUM COFACTOR ASSEMBLY PROTEIN"/>
    <property type="match status" value="1"/>
</dbReference>
<dbReference type="Pfam" id="PF02625">
    <property type="entry name" value="XdhC_CoxI"/>
    <property type="match status" value="1"/>
</dbReference>
<dbReference type="PANTHER" id="PTHR30388:SF4">
    <property type="entry name" value="MOLYBDENUM COFACTOR INSERTION CHAPERONE PAOD"/>
    <property type="match status" value="1"/>
</dbReference>
<organism evidence="4 5">
    <name type="scientific">Rugosimonospora acidiphila</name>
    <dbReference type="NCBI Taxonomy" id="556531"/>
    <lineage>
        <taxon>Bacteria</taxon>
        <taxon>Bacillati</taxon>
        <taxon>Actinomycetota</taxon>
        <taxon>Actinomycetes</taxon>
        <taxon>Micromonosporales</taxon>
        <taxon>Micromonosporaceae</taxon>
        <taxon>Rugosimonospora</taxon>
    </lineage>
</organism>
<protein>
    <recommendedName>
        <fullName evidence="6">Xanthine dehydrogenase accessory factor</fullName>
    </recommendedName>
</protein>
<dbReference type="InterPro" id="IPR052698">
    <property type="entry name" value="MoCofactor_Util/Proc"/>
</dbReference>
<feature type="domain" description="YHS" evidence="2">
    <location>
        <begin position="274"/>
        <end position="319"/>
    </location>
</feature>
<dbReference type="Pfam" id="PF04945">
    <property type="entry name" value="YHS"/>
    <property type="match status" value="1"/>
</dbReference>
<dbReference type="InterPro" id="IPR007029">
    <property type="entry name" value="YHS_dom"/>
</dbReference>
<dbReference type="InterPro" id="IPR012348">
    <property type="entry name" value="RNR-like"/>
</dbReference>
<dbReference type="Gene3D" id="1.10.620.20">
    <property type="entry name" value="Ribonucleotide Reductase, subunit A"/>
    <property type="match status" value="1"/>
</dbReference>
<evidence type="ECO:0000259" key="2">
    <source>
        <dbReference type="Pfam" id="PF04945"/>
    </source>
</evidence>
<feature type="domain" description="XdhC- CoxI" evidence="1">
    <location>
        <begin position="14"/>
        <end position="79"/>
    </location>
</feature>
<comment type="caution">
    <text evidence="4">The sequence shown here is derived from an EMBL/GenBank/DDBJ whole genome shotgun (WGS) entry which is preliminary data.</text>
</comment>
<dbReference type="Pfam" id="PF13478">
    <property type="entry name" value="XdhC_C"/>
    <property type="match status" value="1"/>
</dbReference>
<dbReference type="InterPro" id="IPR027051">
    <property type="entry name" value="XdhC_Rossmann_dom"/>
</dbReference>
<dbReference type="InterPro" id="IPR009078">
    <property type="entry name" value="Ferritin-like_SF"/>
</dbReference>
<evidence type="ECO:0000259" key="1">
    <source>
        <dbReference type="Pfam" id="PF02625"/>
    </source>
</evidence>
<evidence type="ECO:0000313" key="5">
    <source>
        <dbReference type="Proteomes" id="UP001501570"/>
    </source>
</evidence>
<reference evidence="5" key="1">
    <citation type="journal article" date="2019" name="Int. J. Syst. Evol. Microbiol.">
        <title>The Global Catalogue of Microorganisms (GCM) 10K type strain sequencing project: providing services to taxonomists for standard genome sequencing and annotation.</title>
        <authorList>
            <consortium name="The Broad Institute Genomics Platform"/>
            <consortium name="The Broad Institute Genome Sequencing Center for Infectious Disease"/>
            <person name="Wu L."/>
            <person name="Ma J."/>
        </authorList>
    </citation>
    <scope>NUCLEOTIDE SEQUENCE [LARGE SCALE GENOMIC DNA]</scope>
    <source>
        <strain evidence="5">JCM 18304</strain>
    </source>
</reference>